<evidence type="ECO:0000313" key="2">
    <source>
        <dbReference type="Proteomes" id="UP001164550"/>
    </source>
</evidence>
<accession>A0A9X9JN24</accession>
<protein>
    <recommendedName>
        <fullName evidence="3">DNA primase</fullName>
    </recommendedName>
</protein>
<dbReference type="CDD" id="cd01029">
    <property type="entry name" value="TOPRIM_primases"/>
    <property type="match status" value="1"/>
</dbReference>
<reference evidence="1" key="1">
    <citation type="submission" date="2022-07" db="EMBL/GenBank/DDBJ databases">
        <title>Comparative analysis of new lytic phages for the biological control of phytopathogenic Xanthomonas spp.</title>
        <authorList>
            <person name="Domingo-Calap M.L."/>
            <person name="Bernabeu-Gimeno M."/>
            <person name="Aure C.M."/>
            <person name="Marco-Noales E."/>
            <person name="Domingo-Calap P."/>
        </authorList>
    </citation>
    <scope>NUCLEOTIDE SEQUENCE</scope>
</reference>
<dbReference type="InterPro" id="IPR034154">
    <property type="entry name" value="TOPRIM_DnaG/twinkle"/>
</dbReference>
<sequence length="278" mass="31434">MAEWMPPEEWLAHAQRTLVGGRKSARMQHHCGIDDSIMLTKEGDTLSAYCHRCDAYGKHREQESLEQKLARLTEERKAELSVRASIDLPEPRVYELSKWPKQDALWFYKMGLSPQKIAQLGLYWCPAIGRVVLPIYVDGRVVFWTARSQTRSPKWLGPQVDKVGLTAQYGHGKGDIIVLTEDPLSAFKVGLVCEAWSLLGTKLRPSTASELARDGRRVAVWLDDDAGRKSLRNPGQESSAKIRQTLGMLGVDTINITSPRDPKYYEPDYIKEKLGVRD</sequence>
<dbReference type="EMBL" id="ON932081">
    <property type="protein sequence ID" value="UYA98850.1"/>
    <property type="molecule type" value="Genomic_DNA"/>
</dbReference>
<proteinExistence type="predicted"/>
<organism evidence="1 2">
    <name type="scientific">Xanthomonas phage vB_Xar_IVIA-DoCa7</name>
    <dbReference type="NCBI Taxonomy" id="2975534"/>
    <lineage>
        <taxon>Viruses</taxon>
        <taxon>Duplodnaviria</taxon>
        <taxon>Heunggongvirae</taxon>
        <taxon>Uroviricota</taxon>
        <taxon>Caudoviricetes</taxon>
        <taxon>Autographivirales</taxon>
        <taxon>Autonotataviridae</taxon>
        <taxon>Paternavirus</taxon>
        <taxon>Paternavirus doca7</taxon>
    </lineage>
</organism>
<name>A0A9X9JN24_9CAUD</name>
<evidence type="ECO:0008006" key="3">
    <source>
        <dbReference type="Google" id="ProtNLM"/>
    </source>
</evidence>
<evidence type="ECO:0000313" key="1">
    <source>
        <dbReference type="EMBL" id="UYA98850.1"/>
    </source>
</evidence>
<keyword evidence="2" id="KW-1185">Reference proteome</keyword>
<dbReference type="Proteomes" id="UP001164550">
    <property type="component" value="Segment"/>
</dbReference>
<gene>
    <name evidence="1" type="ORF">IVIADoCa7_24</name>
</gene>